<dbReference type="InterPro" id="IPR016047">
    <property type="entry name" value="M23ase_b-sheet_dom"/>
</dbReference>
<evidence type="ECO:0000313" key="3">
    <source>
        <dbReference type="Proteomes" id="UP000824161"/>
    </source>
</evidence>
<dbReference type="GO" id="GO:0004222">
    <property type="term" value="F:metalloendopeptidase activity"/>
    <property type="evidence" value="ECO:0007669"/>
    <property type="project" value="TreeGrafter"/>
</dbReference>
<dbReference type="Proteomes" id="UP000824161">
    <property type="component" value="Unassembled WGS sequence"/>
</dbReference>
<dbReference type="InterPro" id="IPR011055">
    <property type="entry name" value="Dup_hybrid_motif"/>
</dbReference>
<dbReference type="AlphaFoldDB" id="A0A9D1HCI3"/>
<reference evidence="2" key="1">
    <citation type="submission" date="2020-10" db="EMBL/GenBank/DDBJ databases">
        <authorList>
            <person name="Gilroy R."/>
        </authorList>
    </citation>
    <scope>NUCLEOTIDE SEQUENCE</scope>
    <source>
        <strain evidence="2">1383</strain>
    </source>
</reference>
<name>A0A9D1HCI3_9FLAO</name>
<reference evidence="2" key="2">
    <citation type="journal article" date="2021" name="PeerJ">
        <title>Extensive microbial diversity within the chicken gut microbiome revealed by metagenomics and culture.</title>
        <authorList>
            <person name="Gilroy R."/>
            <person name="Ravi A."/>
            <person name="Getino M."/>
            <person name="Pursley I."/>
            <person name="Horton D.L."/>
            <person name="Alikhan N.F."/>
            <person name="Baker D."/>
            <person name="Gharbi K."/>
            <person name="Hall N."/>
            <person name="Watson M."/>
            <person name="Adriaenssens E.M."/>
            <person name="Foster-Nyarko E."/>
            <person name="Jarju S."/>
            <person name="Secka A."/>
            <person name="Antonio M."/>
            <person name="Oren A."/>
            <person name="Chaudhuri R.R."/>
            <person name="La Ragione R."/>
            <person name="Hildebrand F."/>
            <person name="Pallen M.J."/>
        </authorList>
    </citation>
    <scope>NUCLEOTIDE SEQUENCE</scope>
    <source>
        <strain evidence="2">1383</strain>
    </source>
</reference>
<dbReference type="PANTHER" id="PTHR21666:SF285">
    <property type="entry name" value="M23 FAMILY METALLOPEPTIDASE"/>
    <property type="match status" value="1"/>
</dbReference>
<dbReference type="Gene3D" id="2.70.70.10">
    <property type="entry name" value="Glucose Permease (Domain IIA)"/>
    <property type="match status" value="1"/>
</dbReference>
<sequence length="572" mass="64636">MNRTLFLSIFFLGGLFCAAQQPPEVPRHDFSAPMAHKRVLAGSFGELRDGHFHSGDDFKTQFVVGKEILAPADGSVARVSVSHGGYGKALYLRHPNGYTTVYGHLNGFAPKIDSVVHARQYAERSYAVNIEIPEGEIPVEKGELVAWSGNTGGSMGPHLHFEVRRTRDNLAMNPLLFGFSVDDHRAPTLNGLYLMNLEGSDSLETLSEPRRIVFEKGRDHALVKASGRVAFLVDAYDTMDDAPNHNGVYGIDLYVDGQKAYGMRMDGFYFEHTGLIDRHIAYDYYIRKGVRLVKCYVEPFNRLTLYDTLCTASPILEMTPGSQHEVRIEIRDLAGNVTRRSVTVMGSASPQAYQPRHTATPTDHSILVYFDAQRYNRIQYGRFRADFPAGTFYKSLYFDFEPIDSMTFRLHNRSVPLQGPFTVQFDIRHLPPQWQQKAVVARPYPRRDGTVSYGFLGGKVSEGRLTLRTSTPGTFTVALDTIPPSIEKGSWRSGEKLPGRYLRMYIRDGQTGIASFDAYIDGRWVLMEYEYKRRELTLDTQRENIPPGRHTLRVEVTDGVGNRSVFEDVFVR</sequence>
<dbReference type="EMBL" id="DVLY01000151">
    <property type="protein sequence ID" value="HIT98412.1"/>
    <property type="molecule type" value="Genomic_DNA"/>
</dbReference>
<dbReference type="InterPro" id="IPR050570">
    <property type="entry name" value="Cell_wall_metabolism_enzyme"/>
</dbReference>
<organism evidence="2 3">
    <name type="scientific">Candidatus Merdimorpha stercoravium</name>
    <dbReference type="NCBI Taxonomy" id="2840863"/>
    <lineage>
        <taxon>Bacteria</taxon>
        <taxon>Pseudomonadati</taxon>
        <taxon>Bacteroidota</taxon>
        <taxon>Flavobacteriia</taxon>
        <taxon>Flavobacteriales</taxon>
        <taxon>Candidatus Merdimorpha</taxon>
    </lineage>
</organism>
<dbReference type="SUPFAM" id="SSF51261">
    <property type="entry name" value="Duplicated hybrid motif"/>
    <property type="match status" value="1"/>
</dbReference>
<evidence type="ECO:0000259" key="1">
    <source>
        <dbReference type="Pfam" id="PF01551"/>
    </source>
</evidence>
<comment type="caution">
    <text evidence="2">The sequence shown here is derived from an EMBL/GenBank/DDBJ whole genome shotgun (WGS) entry which is preliminary data.</text>
</comment>
<evidence type="ECO:0000313" key="2">
    <source>
        <dbReference type="EMBL" id="HIT98412.1"/>
    </source>
</evidence>
<protein>
    <submittedName>
        <fullName evidence="2">M23 family metallopeptidase</fullName>
    </submittedName>
</protein>
<proteinExistence type="predicted"/>
<dbReference type="CDD" id="cd12797">
    <property type="entry name" value="M23_peptidase"/>
    <property type="match status" value="1"/>
</dbReference>
<dbReference type="PANTHER" id="PTHR21666">
    <property type="entry name" value="PEPTIDASE-RELATED"/>
    <property type="match status" value="1"/>
</dbReference>
<gene>
    <name evidence="2" type="ORF">IAC44_06200</name>
</gene>
<accession>A0A9D1HCI3</accession>
<feature type="domain" description="M23ase beta-sheet core" evidence="1">
    <location>
        <begin position="52"/>
        <end position="119"/>
    </location>
</feature>
<dbReference type="Pfam" id="PF01551">
    <property type="entry name" value="Peptidase_M23"/>
    <property type="match status" value="1"/>
</dbReference>